<dbReference type="InterPro" id="IPR000620">
    <property type="entry name" value="EamA_dom"/>
</dbReference>
<proteinExistence type="inferred from homology"/>
<dbReference type="InterPro" id="IPR037185">
    <property type="entry name" value="EmrE-like"/>
</dbReference>
<dbReference type="GO" id="GO:0016020">
    <property type="term" value="C:membrane"/>
    <property type="evidence" value="ECO:0007669"/>
    <property type="project" value="UniProtKB-SubCell"/>
</dbReference>
<keyword evidence="4 6" id="KW-1133">Transmembrane helix</keyword>
<gene>
    <name evidence="8" type="ORF">K0B96_14100</name>
</gene>
<feature type="transmembrane region" description="Helical" evidence="6">
    <location>
        <begin position="146"/>
        <end position="164"/>
    </location>
</feature>
<dbReference type="AlphaFoldDB" id="A0A8F9TUA6"/>
<dbReference type="SUPFAM" id="SSF103481">
    <property type="entry name" value="Multidrug resistance efflux transporter EmrE"/>
    <property type="match status" value="2"/>
</dbReference>
<keyword evidence="9" id="KW-1185">Reference proteome</keyword>
<reference evidence="8" key="1">
    <citation type="submission" date="2021-08" db="EMBL/GenBank/DDBJ databases">
        <title>Genome of a novel bacterium of the phylum Verrucomicrobia, Oleiharenicola sp. KSB-15.</title>
        <authorList>
            <person name="Chung J.-H."/>
            <person name="Ahn J.-H."/>
            <person name="Yoon Y."/>
            <person name="Kim D.-Y."/>
            <person name="An S.-H."/>
            <person name="Park I."/>
            <person name="Yeon J."/>
        </authorList>
    </citation>
    <scope>NUCLEOTIDE SEQUENCE</scope>
    <source>
        <strain evidence="8">KSB-15</strain>
    </source>
</reference>
<feature type="transmembrane region" description="Helical" evidence="6">
    <location>
        <begin position="34"/>
        <end position="52"/>
    </location>
</feature>
<dbReference type="PANTHER" id="PTHR32322:SF2">
    <property type="entry name" value="EAMA DOMAIN-CONTAINING PROTEIN"/>
    <property type="match status" value="1"/>
</dbReference>
<feature type="transmembrane region" description="Helical" evidence="6">
    <location>
        <begin position="209"/>
        <end position="227"/>
    </location>
</feature>
<dbReference type="PANTHER" id="PTHR32322">
    <property type="entry name" value="INNER MEMBRANE TRANSPORTER"/>
    <property type="match status" value="1"/>
</dbReference>
<evidence type="ECO:0000259" key="7">
    <source>
        <dbReference type="Pfam" id="PF00892"/>
    </source>
</evidence>
<organism evidence="8 9">
    <name type="scientific">Horticoccus luteus</name>
    <dbReference type="NCBI Taxonomy" id="2862869"/>
    <lineage>
        <taxon>Bacteria</taxon>
        <taxon>Pseudomonadati</taxon>
        <taxon>Verrucomicrobiota</taxon>
        <taxon>Opitutia</taxon>
        <taxon>Opitutales</taxon>
        <taxon>Opitutaceae</taxon>
        <taxon>Horticoccus</taxon>
    </lineage>
</organism>
<evidence type="ECO:0000256" key="2">
    <source>
        <dbReference type="ARBA" id="ARBA00007362"/>
    </source>
</evidence>
<evidence type="ECO:0000313" key="8">
    <source>
        <dbReference type="EMBL" id="QYM78418.1"/>
    </source>
</evidence>
<comment type="similarity">
    <text evidence="2">Belongs to the EamA transporter family.</text>
</comment>
<feature type="transmembrane region" description="Helical" evidence="6">
    <location>
        <begin position="89"/>
        <end position="109"/>
    </location>
</feature>
<comment type="subcellular location">
    <subcellularLocation>
        <location evidence="1">Membrane</location>
        <topology evidence="1">Multi-pass membrane protein</topology>
    </subcellularLocation>
</comment>
<sequence>MLWRILLLTIGVIACSTAAILIKASHTHPLVLTALRLPIATLLLAPLFFLDLRRRPHAFTRTHARRIVLPAVVFAAHLITWAYGARMILSAQANLIIGLAPVALPFFLHHLVGEEINRREIIGTTIALGGVLVLSARDAFSPGGSLWGNLACFVSMVLFAWYLALGRRNRDFGSIWLYIVPVYCLAGLICLVIAAPVFSTFEFNSRREWLLIIGLVVVPTLIGHTILNQSMRHLRGQIVSLGNLMQFIFAGVIAYFVFGEVPPLFFYVASVLAVGGVSAVVLSAPPQPRMR</sequence>
<feature type="domain" description="EamA" evidence="7">
    <location>
        <begin position="146"/>
        <end position="281"/>
    </location>
</feature>
<feature type="transmembrane region" description="Helical" evidence="6">
    <location>
        <begin position="176"/>
        <end position="197"/>
    </location>
</feature>
<evidence type="ECO:0000256" key="4">
    <source>
        <dbReference type="ARBA" id="ARBA00022989"/>
    </source>
</evidence>
<protein>
    <submittedName>
        <fullName evidence="8">DMT family transporter</fullName>
    </submittedName>
</protein>
<dbReference type="RefSeq" id="WP_220161522.1">
    <property type="nucleotide sequence ID" value="NZ_CP080507.1"/>
</dbReference>
<dbReference type="EMBL" id="CP080507">
    <property type="protein sequence ID" value="QYM78418.1"/>
    <property type="molecule type" value="Genomic_DNA"/>
</dbReference>
<accession>A0A8F9TUA6</accession>
<feature type="transmembrane region" description="Helical" evidence="6">
    <location>
        <begin position="264"/>
        <end position="284"/>
    </location>
</feature>
<evidence type="ECO:0000256" key="1">
    <source>
        <dbReference type="ARBA" id="ARBA00004141"/>
    </source>
</evidence>
<dbReference type="PROSITE" id="PS51257">
    <property type="entry name" value="PROKAR_LIPOPROTEIN"/>
    <property type="match status" value="1"/>
</dbReference>
<keyword evidence="3 6" id="KW-0812">Transmembrane</keyword>
<dbReference type="Pfam" id="PF00892">
    <property type="entry name" value="EamA"/>
    <property type="match status" value="2"/>
</dbReference>
<evidence type="ECO:0000256" key="3">
    <source>
        <dbReference type="ARBA" id="ARBA00022692"/>
    </source>
</evidence>
<evidence type="ECO:0000256" key="5">
    <source>
        <dbReference type="ARBA" id="ARBA00023136"/>
    </source>
</evidence>
<evidence type="ECO:0000313" key="9">
    <source>
        <dbReference type="Proteomes" id="UP000825051"/>
    </source>
</evidence>
<dbReference type="Proteomes" id="UP000825051">
    <property type="component" value="Chromosome"/>
</dbReference>
<name>A0A8F9TUA6_9BACT</name>
<feature type="transmembrane region" description="Helical" evidence="6">
    <location>
        <begin position="239"/>
        <end position="258"/>
    </location>
</feature>
<feature type="transmembrane region" description="Helical" evidence="6">
    <location>
        <begin position="121"/>
        <end position="140"/>
    </location>
</feature>
<dbReference type="KEGG" id="ole:K0B96_14100"/>
<feature type="domain" description="EamA" evidence="7">
    <location>
        <begin position="3"/>
        <end position="135"/>
    </location>
</feature>
<keyword evidence="5 6" id="KW-0472">Membrane</keyword>
<dbReference type="InterPro" id="IPR050638">
    <property type="entry name" value="AA-Vitamin_Transporters"/>
</dbReference>
<feature type="transmembrane region" description="Helical" evidence="6">
    <location>
        <begin position="64"/>
        <end position="83"/>
    </location>
</feature>
<evidence type="ECO:0000256" key="6">
    <source>
        <dbReference type="SAM" id="Phobius"/>
    </source>
</evidence>